<protein>
    <recommendedName>
        <fullName evidence="2">DUF1064 domain-containing protein</fullName>
    </recommendedName>
</protein>
<evidence type="ECO:0000313" key="1">
    <source>
        <dbReference type="EMBL" id="KKN50938.1"/>
    </source>
</evidence>
<dbReference type="AlphaFoldDB" id="A0A0F9UBE9"/>
<dbReference type="EMBL" id="LAZR01001089">
    <property type="protein sequence ID" value="KKN50938.1"/>
    <property type="molecule type" value="Genomic_DNA"/>
</dbReference>
<reference evidence="1" key="1">
    <citation type="journal article" date="2015" name="Nature">
        <title>Complex archaea that bridge the gap between prokaryotes and eukaryotes.</title>
        <authorList>
            <person name="Spang A."/>
            <person name="Saw J.H."/>
            <person name="Jorgensen S.L."/>
            <person name="Zaremba-Niedzwiedzka K."/>
            <person name="Martijn J."/>
            <person name="Lind A.E."/>
            <person name="van Eijk R."/>
            <person name="Schleper C."/>
            <person name="Guy L."/>
            <person name="Ettema T.J."/>
        </authorList>
    </citation>
    <scope>NUCLEOTIDE SEQUENCE</scope>
</reference>
<name>A0A0F9UBE9_9ZZZZ</name>
<organism evidence="1">
    <name type="scientific">marine sediment metagenome</name>
    <dbReference type="NCBI Taxonomy" id="412755"/>
    <lineage>
        <taxon>unclassified sequences</taxon>
        <taxon>metagenomes</taxon>
        <taxon>ecological metagenomes</taxon>
    </lineage>
</organism>
<accession>A0A0F9UBE9</accession>
<dbReference type="Pfam" id="PF06356">
    <property type="entry name" value="DUF1064"/>
    <property type="match status" value="1"/>
</dbReference>
<proteinExistence type="predicted"/>
<evidence type="ECO:0008006" key="2">
    <source>
        <dbReference type="Google" id="ProtNLM"/>
    </source>
</evidence>
<comment type="caution">
    <text evidence="1">The sequence shown here is derived from an EMBL/GenBank/DDBJ whole genome shotgun (WGS) entry which is preliminary data.</text>
</comment>
<dbReference type="InterPro" id="IPR009414">
    <property type="entry name" value="DUF1064"/>
</dbReference>
<sequence length="101" mass="11748">MKYHSIRTYSALCERYFASKAECRRGEELKLLQMAGEISGLEFQKKYTLSDKPKITISIDFAYAEAGKFVLEDTKGVLTRDFRTKMAWLKEKLGLEVRLTR</sequence>
<gene>
    <name evidence="1" type="ORF">LCGC14_0628030</name>
</gene>